<dbReference type="EMBL" id="OU895879">
    <property type="protein sequence ID" value="CAG9809033.1"/>
    <property type="molecule type" value="Genomic_DNA"/>
</dbReference>
<keyword evidence="3" id="KW-1185">Reference proteome</keyword>
<feature type="signal peptide" evidence="1">
    <location>
        <begin position="1"/>
        <end position="20"/>
    </location>
</feature>
<protein>
    <submittedName>
        <fullName evidence="2">Uncharacterized protein</fullName>
    </submittedName>
</protein>
<dbReference type="Pfam" id="PF07165">
    <property type="entry name" value="DUF1397"/>
    <property type="match status" value="1"/>
</dbReference>
<evidence type="ECO:0000313" key="2">
    <source>
        <dbReference type="EMBL" id="CAG9809033.1"/>
    </source>
</evidence>
<reference evidence="2" key="2">
    <citation type="submission" date="2022-10" db="EMBL/GenBank/DDBJ databases">
        <authorList>
            <consortium name="ENA_rothamsted_submissions"/>
            <consortium name="culmorum"/>
            <person name="King R."/>
        </authorList>
    </citation>
    <scope>NUCLEOTIDE SEQUENCE</scope>
</reference>
<reference evidence="2" key="1">
    <citation type="submission" date="2022-01" db="EMBL/GenBank/DDBJ databases">
        <authorList>
            <person name="King R."/>
        </authorList>
    </citation>
    <scope>NUCLEOTIDE SEQUENCE</scope>
</reference>
<feature type="chain" id="PRO_5040291455" evidence="1">
    <location>
        <begin position="21"/>
        <end position="279"/>
    </location>
</feature>
<evidence type="ECO:0000313" key="3">
    <source>
        <dbReference type="Proteomes" id="UP001153620"/>
    </source>
</evidence>
<gene>
    <name evidence="2" type="ORF">CHIRRI_LOCUS11865</name>
</gene>
<accession>A0A9N9WX51</accession>
<dbReference type="PANTHER" id="PTHR20997">
    <property type="entry name" value="EG:BACR42I17.2 PROTEIN-RELATED"/>
    <property type="match status" value="1"/>
</dbReference>
<organism evidence="2 3">
    <name type="scientific">Chironomus riparius</name>
    <dbReference type="NCBI Taxonomy" id="315576"/>
    <lineage>
        <taxon>Eukaryota</taxon>
        <taxon>Metazoa</taxon>
        <taxon>Ecdysozoa</taxon>
        <taxon>Arthropoda</taxon>
        <taxon>Hexapoda</taxon>
        <taxon>Insecta</taxon>
        <taxon>Pterygota</taxon>
        <taxon>Neoptera</taxon>
        <taxon>Endopterygota</taxon>
        <taxon>Diptera</taxon>
        <taxon>Nematocera</taxon>
        <taxon>Chironomoidea</taxon>
        <taxon>Chironomidae</taxon>
        <taxon>Chironominae</taxon>
        <taxon>Chironomus</taxon>
    </lineage>
</organism>
<dbReference type="AlphaFoldDB" id="A0A9N9WX51"/>
<proteinExistence type="predicted"/>
<sequence>MKCFIKFAIIFLIFIKSQQCHKDEEVSFDVFSLISSQVDFLEDMCLNRTGDKDIFDRLEQTIAECREELLNETPLSLTFRDLLTTDPKEFYELYTTQCNNKNATRVRNECNDKLKSLLSQCLNGTEIEAFDKIEDIASRLYEVICRIDQDEMKNFFSQKGQECMIDNVITIGYCYLSAMPDNVHEKQEMLFNLMEGKECTVIDEIENCIMTEIDACEEQSVSHIFHLLFKHFRNQLLCDRLPEDTRLVSSGSINISGSISDFIRISLFLLTSRFLVTKS</sequence>
<dbReference type="OrthoDB" id="10429015at2759"/>
<name>A0A9N9WX51_9DIPT</name>
<evidence type="ECO:0000256" key="1">
    <source>
        <dbReference type="SAM" id="SignalP"/>
    </source>
</evidence>
<dbReference type="PANTHER" id="PTHR20997:SF2">
    <property type="entry name" value="EG:BACR42I17.2 PROTEIN-RELATED"/>
    <property type="match status" value="1"/>
</dbReference>
<keyword evidence="1" id="KW-0732">Signal</keyword>
<dbReference type="InterPro" id="IPR009832">
    <property type="entry name" value="DUF1397"/>
</dbReference>
<dbReference type="Proteomes" id="UP001153620">
    <property type="component" value="Chromosome 3"/>
</dbReference>